<proteinExistence type="predicted"/>
<name>A0A7X3H2T6_9GAMM</name>
<gene>
    <name evidence="1" type="ORF">GPM19_15145</name>
</gene>
<evidence type="ECO:0000313" key="1">
    <source>
        <dbReference type="EMBL" id="MWJ29510.1"/>
    </source>
</evidence>
<sequence>MIDQSVRIDLADGSSWYFPSDTTLKERAGLVLSHIHATLKDIELNYDNVRHITDDRRRQLLKKLTYEMDFATGLLEEAA</sequence>
<protein>
    <submittedName>
        <fullName evidence="1">Uncharacterized protein</fullName>
    </submittedName>
</protein>
<organism evidence="1 2">
    <name type="scientific">Vreelandella zhuhanensis</name>
    <dbReference type="NCBI Taxonomy" id="2684210"/>
    <lineage>
        <taxon>Bacteria</taxon>
        <taxon>Pseudomonadati</taxon>
        <taxon>Pseudomonadota</taxon>
        <taxon>Gammaproteobacteria</taxon>
        <taxon>Oceanospirillales</taxon>
        <taxon>Halomonadaceae</taxon>
        <taxon>Vreelandella</taxon>
    </lineage>
</organism>
<accession>A0A7X3H2T6</accession>
<dbReference type="EMBL" id="WTKP01000017">
    <property type="protein sequence ID" value="MWJ29510.1"/>
    <property type="molecule type" value="Genomic_DNA"/>
</dbReference>
<dbReference type="AlphaFoldDB" id="A0A7X3H2T6"/>
<dbReference type="Proteomes" id="UP000437638">
    <property type="component" value="Unassembled WGS sequence"/>
</dbReference>
<comment type="caution">
    <text evidence="1">The sequence shown here is derived from an EMBL/GenBank/DDBJ whole genome shotgun (WGS) entry which is preliminary data.</text>
</comment>
<reference evidence="1 2" key="1">
    <citation type="submission" date="2019-12" db="EMBL/GenBank/DDBJ databases">
        <title>Halomonas rutogse sp. nov. isolated from two lakes on Tibetan Plateau.</title>
        <authorList>
            <person name="Gao P."/>
        </authorList>
    </citation>
    <scope>NUCLEOTIDE SEQUENCE [LARGE SCALE GENOMIC DNA]</scope>
    <source>
        <strain evidence="1 2">ZH2S</strain>
    </source>
</reference>
<evidence type="ECO:0000313" key="2">
    <source>
        <dbReference type="Proteomes" id="UP000437638"/>
    </source>
</evidence>
<dbReference type="RefSeq" id="WP_160419843.1">
    <property type="nucleotide sequence ID" value="NZ_WTKP01000017.1"/>
</dbReference>
<keyword evidence="2" id="KW-1185">Reference proteome</keyword>